<proteinExistence type="predicted"/>
<dbReference type="AlphaFoldDB" id="I4B1Q6"/>
<protein>
    <recommendedName>
        <fullName evidence="3">DUF4365 domain-containing protein</fullName>
    </recommendedName>
</protein>
<evidence type="ECO:0000313" key="1">
    <source>
        <dbReference type="EMBL" id="AFM11213.1"/>
    </source>
</evidence>
<sequence>MNSSQIEQRGIHALRDLILKSNILASEILENDRHPHWDGHILVYKQPRLKAGDLHGRIPVQVKSTNGRLKQSITRDRLEVYLRDGGLLFFMVQLGDLPKIYLSFLLPMDIRKYMQKNQKSYALNFQLVSDALHLESICYFFLQNKQLQVGTDRSISIKDLAGKQTDMVLSFMPERNFIENFAKGNFYVYADLGKNLTVPCHLDDGLLALSGPAQVVVAEKTYFSSASLVRNSIGETRLFLNNALEVKINRDKSLTIALNVDGTASIPANLADLFAALEFMEALLVHKRLKLNGRDLAVSMPKMADTFDRNIAWAKTHRQLFDILQIDYSHVSFKDYDQNKDQANVIRILIATLLNGEKAVLQVERPLFIQRFRIFHQDILIKFERQKDNHFVLHDFNAPFPNEDTLEVKQRDQTGADIKFRISKYLLLNNTDLIRGVGRITNQVAASLREYFDPMAQDIYAQFMLLCIHVYDQDASEQFLSLAEDICSLLTHKGILDPLTSEVNQLQIVRRRRAFTPREIRRMGEIISDSKSENDVICCLHILLEEYAEFEQLFLKMTEDRQTTFRKWPIYTLYVQWKQKNQGG</sequence>
<dbReference type="STRING" id="869212.Turpa_0561"/>
<dbReference type="OrthoDB" id="1100858at2"/>
<evidence type="ECO:0008006" key="3">
    <source>
        <dbReference type="Google" id="ProtNLM"/>
    </source>
</evidence>
<dbReference type="KEGG" id="tpx:Turpa_0561"/>
<evidence type="ECO:0000313" key="2">
    <source>
        <dbReference type="Proteomes" id="UP000006048"/>
    </source>
</evidence>
<reference evidence="1 2" key="1">
    <citation type="submission" date="2012-06" db="EMBL/GenBank/DDBJ databases">
        <title>The complete chromosome of genome of Turneriella parva DSM 21527.</title>
        <authorList>
            <consortium name="US DOE Joint Genome Institute (JGI-PGF)"/>
            <person name="Lucas S."/>
            <person name="Han J."/>
            <person name="Lapidus A."/>
            <person name="Bruce D."/>
            <person name="Goodwin L."/>
            <person name="Pitluck S."/>
            <person name="Peters L."/>
            <person name="Kyrpides N."/>
            <person name="Mavromatis K."/>
            <person name="Ivanova N."/>
            <person name="Mikhailova N."/>
            <person name="Chertkov O."/>
            <person name="Detter J.C."/>
            <person name="Tapia R."/>
            <person name="Han C."/>
            <person name="Land M."/>
            <person name="Hauser L."/>
            <person name="Markowitz V."/>
            <person name="Cheng J.-F."/>
            <person name="Hugenholtz P."/>
            <person name="Woyke T."/>
            <person name="Wu D."/>
            <person name="Gronow S."/>
            <person name="Wellnitz S."/>
            <person name="Brambilla E."/>
            <person name="Klenk H.-P."/>
            <person name="Eisen J.A."/>
        </authorList>
    </citation>
    <scope>NUCLEOTIDE SEQUENCE [LARGE SCALE GENOMIC DNA]</scope>
    <source>
        <strain evidence="2">ATCC BAA-1111 / DSM 21527 / NCTC 11395 / H</strain>
    </source>
</reference>
<dbReference type="HOGENOM" id="CLU_031947_1_0_12"/>
<dbReference type="EMBL" id="CP002959">
    <property type="protein sequence ID" value="AFM11213.1"/>
    <property type="molecule type" value="Genomic_DNA"/>
</dbReference>
<keyword evidence="2" id="KW-1185">Reference proteome</keyword>
<name>I4B1Q6_TURPD</name>
<organism evidence="1 2">
    <name type="scientific">Turneriella parva (strain ATCC BAA-1111 / DSM 21527 / NCTC 11395 / H)</name>
    <name type="common">Leptospira parva</name>
    <dbReference type="NCBI Taxonomy" id="869212"/>
    <lineage>
        <taxon>Bacteria</taxon>
        <taxon>Pseudomonadati</taxon>
        <taxon>Spirochaetota</taxon>
        <taxon>Spirochaetia</taxon>
        <taxon>Leptospirales</taxon>
        <taxon>Leptospiraceae</taxon>
        <taxon>Turneriella</taxon>
    </lineage>
</organism>
<dbReference type="Proteomes" id="UP000006048">
    <property type="component" value="Chromosome"/>
</dbReference>
<accession>I4B1Q6</accession>
<dbReference type="RefSeq" id="WP_014801732.1">
    <property type="nucleotide sequence ID" value="NC_018020.1"/>
</dbReference>
<gene>
    <name evidence="1" type="ordered locus">Turpa_0561</name>
</gene>